<keyword evidence="4" id="KW-0808">Transferase</keyword>
<reference evidence="4" key="2">
    <citation type="submission" date="2023-05" db="EMBL/GenBank/DDBJ databases">
        <authorList>
            <consortium name="Lawrence Berkeley National Laboratory"/>
            <person name="Steindorff A."/>
            <person name="Hensen N."/>
            <person name="Bonometti L."/>
            <person name="Westerberg I."/>
            <person name="Brannstrom I.O."/>
            <person name="Guillou S."/>
            <person name="Cros-Aarteil S."/>
            <person name="Calhoun S."/>
            <person name="Haridas S."/>
            <person name="Kuo A."/>
            <person name="Mondo S."/>
            <person name="Pangilinan J."/>
            <person name="Riley R."/>
            <person name="Labutti K."/>
            <person name="Andreopoulos B."/>
            <person name="Lipzen A."/>
            <person name="Chen C."/>
            <person name="Yanf M."/>
            <person name="Daum C."/>
            <person name="Ng V."/>
            <person name="Clum A."/>
            <person name="Ohm R."/>
            <person name="Martin F."/>
            <person name="Silar P."/>
            <person name="Natvig D."/>
            <person name="Lalanne C."/>
            <person name="Gautier V."/>
            <person name="Ament-Velasquez S.L."/>
            <person name="Kruys A."/>
            <person name="Hutchinson M.I."/>
            <person name="Powell A.J."/>
            <person name="Barry K."/>
            <person name="Miller A.N."/>
            <person name="Grigoriev I.V."/>
            <person name="Debuchy R."/>
            <person name="Gladieux P."/>
            <person name="Thoren M.H."/>
            <person name="Johannesson H."/>
        </authorList>
    </citation>
    <scope>NUCLEOTIDE SEQUENCE</scope>
    <source>
        <strain evidence="4">CBS 990.96</strain>
    </source>
</reference>
<dbReference type="GO" id="GO:0016747">
    <property type="term" value="F:acyltransferase activity, transferring groups other than amino-acyl groups"/>
    <property type="evidence" value="ECO:0007669"/>
    <property type="project" value="InterPro"/>
</dbReference>
<feature type="transmembrane region" description="Helical" evidence="2">
    <location>
        <begin position="206"/>
        <end position="226"/>
    </location>
</feature>
<feature type="region of interest" description="Disordered" evidence="1">
    <location>
        <begin position="1"/>
        <end position="59"/>
    </location>
</feature>
<proteinExistence type="predicted"/>
<evidence type="ECO:0000313" key="5">
    <source>
        <dbReference type="Proteomes" id="UP001301958"/>
    </source>
</evidence>
<reference evidence="4" key="1">
    <citation type="journal article" date="2023" name="Mol. Phylogenet. Evol.">
        <title>Genome-scale phylogeny and comparative genomics of the fungal order Sordariales.</title>
        <authorList>
            <person name="Hensen N."/>
            <person name="Bonometti L."/>
            <person name="Westerberg I."/>
            <person name="Brannstrom I.O."/>
            <person name="Guillou S."/>
            <person name="Cros-Aarteil S."/>
            <person name="Calhoun S."/>
            <person name="Haridas S."/>
            <person name="Kuo A."/>
            <person name="Mondo S."/>
            <person name="Pangilinan J."/>
            <person name="Riley R."/>
            <person name="LaButti K."/>
            <person name="Andreopoulos B."/>
            <person name="Lipzen A."/>
            <person name="Chen C."/>
            <person name="Yan M."/>
            <person name="Daum C."/>
            <person name="Ng V."/>
            <person name="Clum A."/>
            <person name="Steindorff A."/>
            <person name="Ohm R.A."/>
            <person name="Martin F."/>
            <person name="Silar P."/>
            <person name="Natvig D.O."/>
            <person name="Lalanne C."/>
            <person name="Gautier V."/>
            <person name="Ament-Velasquez S.L."/>
            <person name="Kruys A."/>
            <person name="Hutchinson M.I."/>
            <person name="Powell A.J."/>
            <person name="Barry K."/>
            <person name="Miller A.N."/>
            <person name="Grigoriev I.V."/>
            <person name="Debuchy R."/>
            <person name="Gladieux P."/>
            <person name="Hiltunen Thoren M."/>
            <person name="Johannesson H."/>
        </authorList>
    </citation>
    <scope>NUCLEOTIDE SEQUENCE</scope>
    <source>
        <strain evidence="4">CBS 990.96</strain>
    </source>
</reference>
<keyword evidence="5" id="KW-1185">Reference proteome</keyword>
<name>A0AAN7BMD0_9PEZI</name>
<feature type="domain" description="Acyltransferase 3" evidence="3">
    <location>
        <begin position="92"/>
        <end position="501"/>
    </location>
</feature>
<gene>
    <name evidence="4" type="ORF">QBC38DRAFT_537550</name>
</gene>
<dbReference type="PANTHER" id="PTHR23028:SF134">
    <property type="entry name" value="PUTATIVE (AFU_ORTHOLOGUE AFUA_4G08520)-RELATED"/>
    <property type="match status" value="1"/>
</dbReference>
<feature type="transmembrane region" description="Helical" evidence="2">
    <location>
        <begin position="159"/>
        <end position="185"/>
    </location>
</feature>
<dbReference type="Proteomes" id="UP001301958">
    <property type="component" value="Unassembled WGS sequence"/>
</dbReference>
<dbReference type="Pfam" id="PF01757">
    <property type="entry name" value="Acyl_transf_3"/>
    <property type="match status" value="1"/>
</dbReference>
<accession>A0AAN7BMD0</accession>
<keyword evidence="2" id="KW-1133">Transmembrane helix</keyword>
<evidence type="ECO:0000256" key="2">
    <source>
        <dbReference type="SAM" id="Phobius"/>
    </source>
</evidence>
<organism evidence="4 5">
    <name type="scientific">Podospora fimiseda</name>
    <dbReference type="NCBI Taxonomy" id="252190"/>
    <lineage>
        <taxon>Eukaryota</taxon>
        <taxon>Fungi</taxon>
        <taxon>Dikarya</taxon>
        <taxon>Ascomycota</taxon>
        <taxon>Pezizomycotina</taxon>
        <taxon>Sordariomycetes</taxon>
        <taxon>Sordariomycetidae</taxon>
        <taxon>Sordariales</taxon>
        <taxon>Podosporaceae</taxon>
        <taxon>Podospora</taxon>
    </lineage>
</organism>
<keyword evidence="4" id="KW-0012">Acyltransferase</keyword>
<feature type="compositionally biased region" description="Low complexity" evidence="1">
    <location>
        <begin position="21"/>
        <end position="38"/>
    </location>
</feature>
<dbReference type="InterPro" id="IPR050879">
    <property type="entry name" value="Acyltransferase_3"/>
</dbReference>
<evidence type="ECO:0000256" key="1">
    <source>
        <dbReference type="SAM" id="MobiDB-lite"/>
    </source>
</evidence>
<dbReference type="PANTHER" id="PTHR23028">
    <property type="entry name" value="ACETYLTRANSFERASE"/>
    <property type="match status" value="1"/>
</dbReference>
<feature type="transmembrane region" description="Helical" evidence="2">
    <location>
        <begin position="447"/>
        <end position="466"/>
    </location>
</feature>
<protein>
    <submittedName>
        <fullName evidence="4">Acyltransferase family-domain-containing protein</fullName>
    </submittedName>
</protein>
<dbReference type="AlphaFoldDB" id="A0AAN7BMD0"/>
<feature type="transmembrane region" description="Helical" evidence="2">
    <location>
        <begin position="96"/>
        <end position="117"/>
    </location>
</feature>
<keyword evidence="2" id="KW-0472">Membrane</keyword>
<evidence type="ECO:0000259" key="3">
    <source>
        <dbReference type="Pfam" id="PF01757"/>
    </source>
</evidence>
<comment type="caution">
    <text evidence="4">The sequence shown here is derived from an EMBL/GenBank/DDBJ whole genome shotgun (WGS) entry which is preliminary data.</text>
</comment>
<feature type="transmembrane region" description="Helical" evidence="2">
    <location>
        <begin position="486"/>
        <end position="506"/>
    </location>
</feature>
<dbReference type="EMBL" id="MU865357">
    <property type="protein sequence ID" value="KAK4225922.1"/>
    <property type="molecule type" value="Genomic_DNA"/>
</dbReference>
<sequence length="528" mass="60830">MNGHAPLTYEEQTLLDEKRSSSSSDLDSSDISSSSSSINNDYHILPLSTPRQPPSPPIPRSLPLRTLHFLLPSFLPLCSSSSRPHKLHPTSYLDGLRGLAALFVFFCHYTYTSYVIAHGYGYIYTPPTQVDSTDPPPIHPPTSPTPNNHSLLKLPLIRLFYSGPPMVCVFFIISGYALSLKPVLLIHSRNYSSLNSTISSLVFRRAIRLFLPCAISTLFIVILVRLDLYEWTRSFAYDAKYIRNVQEIHYEKKSSFTAQLNEWAKMLFEFIHVWDWESFVGWTNIDVHLWTIPVEFRASMMLFLGLMGTSKVRVKWRYLGILGMGAFAFWSGRWEVVLFLWGWFLAEIDQTTHCKKVKGKGKGKGKGWVWGLLGWVGLYLMSQPDYGSQQTPGWIFLCRLIPSWWKQGEEYRFWQSLGSMLFVLSCGKSKGWKRCFEMRQIQYLGRISYALYLMHGPVLHTVGYAVERMVWVNLTGVETEFRYNLGFVLASLVVVPVVIWVSDFFWRGVDEPIVRFAKWVERRVSISE</sequence>
<evidence type="ECO:0000313" key="4">
    <source>
        <dbReference type="EMBL" id="KAK4225922.1"/>
    </source>
</evidence>
<dbReference type="InterPro" id="IPR002656">
    <property type="entry name" value="Acyl_transf_3_dom"/>
</dbReference>
<keyword evidence="2" id="KW-0812">Transmembrane</keyword>
<feature type="transmembrane region" description="Helical" evidence="2">
    <location>
        <begin position="318"/>
        <end position="343"/>
    </location>
</feature>